<proteinExistence type="predicted"/>
<dbReference type="Pfam" id="PF24092">
    <property type="entry name" value="DUF7373_C"/>
    <property type="match status" value="1"/>
</dbReference>
<feature type="domain" description="DUF7373" evidence="2">
    <location>
        <begin position="53"/>
        <end position="233"/>
    </location>
</feature>
<dbReference type="RefSeq" id="WP_094475832.1">
    <property type="nucleotide sequence ID" value="NZ_JACKSC010000388.1"/>
</dbReference>
<keyword evidence="1" id="KW-0732">Signal</keyword>
<dbReference type="InterPro" id="IPR055797">
    <property type="entry name" value="DUF7373"/>
</dbReference>
<evidence type="ECO:0000313" key="5">
    <source>
        <dbReference type="Proteomes" id="UP000216063"/>
    </source>
</evidence>
<reference evidence="4 5" key="1">
    <citation type="submission" date="2017-07" db="EMBL/GenBank/DDBJ databases">
        <title>The new phylogeny of genus Mycobacterium.</title>
        <authorList>
            <person name="Tortoli E."/>
            <person name="Trovato A."/>
            <person name="Cirillo D.M."/>
        </authorList>
    </citation>
    <scope>NUCLEOTIDE SEQUENCE [LARGE SCALE GENOMIC DNA]</scope>
    <source>
        <strain evidence="4 5">ATCC 33027</strain>
    </source>
</reference>
<evidence type="ECO:0000256" key="1">
    <source>
        <dbReference type="SAM" id="SignalP"/>
    </source>
</evidence>
<dbReference type="Pfam" id="PF24088">
    <property type="entry name" value="DUF7373"/>
    <property type="match status" value="1"/>
</dbReference>
<keyword evidence="5" id="KW-1185">Reference proteome</keyword>
<evidence type="ECO:0000259" key="2">
    <source>
        <dbReference type="Pfam" id="PF24088"/>
    </source>
</evidence>
<dbReference type="Proteomes" id="UP000216063">
    <property type="component" value="Unassembled WGS sequence"/>
</dbReference>
<feature type="chain" id="PRO_5012490941" evidence="1">
    <location>
        <begin position="28"/>
        <end position="370"/>
    </location>
</feature>
<protein>
    <submittedName>
        <fullName evidence="4">Uncharacterized protein</fullName>
    </submittedName>
</protein>
<evidence type="ECO:0000259" key="3">
    <source>
        <dbReference type="Pfam" id="PF24092"/>
    </source>
</evidence>
<organism evidence="4 5">
    <name type="scientific">Mycolicibacterium sphagni</name>
    <dbReference type="NCBI Taxonomy" id="1786"/>
    <lineage>
        <taxon>Bacteria</taxon>
        <taxon>Bacillati</taxon>
        <taxon>Actinomycetota</taxon>
        <taxon>Actinomycetes</taxon>
        <taxon>Mycobacteriales</taxon>
        <taxon>Mycobacteriaceae</taxon>
        <taxon>Mycolicibacterium</taxon>
    </lineage>
</organism>
<evidence type="ECO:0000313" key="4">
    <source>
        <dbReference type="EMBL" id="OYN82971.1"/>
    </source>
</evidence>
<accession>A0A255DW67</accession>
<feature type="domain" description="DUF7373" evidence="3">
    <location>
        <begin position="248"/>
        <end position="367"/>
    </location>
</feature>
<comment type="caution">
    <text evidence="4">The sequence shown here is derived from an EMBL/GenBank/DDBJ whole genome shotgun (WGS) entry which is preliminary data.</text>
</comment>
<feature type="signal peptide" evidence="1">
    <location>
        <begin position="1"/>
        <end position="27"/>
    </location>
</feature>
<dbReference type="InterPro" id="IPR056463">
    <property type="entry name" value="DUF7373_C"/>
</dbReference>
<dbReference type="PROSITE" id="PS51257">
    <property type="entry name" value="PROKAR_LIPOPROTEIN"/>
    <property type="match status" value="1"/>
</dbReference>
<dbReference type="EMBL" id="NOZR01000001">
    <property type="protein sequence ID" value="OYN82971.1"/>
    <property type="molecule type" value="Genomic_DNA"/>
</dbReference>
<dbReference type="OrthoDB" id="4569937at2"/>
<dbReference type="AlphaFoldDB" id="A0A255DW67"/>
<sequence length="370" mass="38412">MTHARRAVALAAALTLSLGGCSPVAGTAVTASPLDVGPYPTTAVAPPVLPPIGTVLEGQRMAASVVLPSDVDPSLRRLESTNTGAVPDAQGLRADIRLRRAEIAESHGFLAGFSSSRSTEGEATPTTSVVNLVMRFPAAGAAAAAAREMVAAEPARATVIEHHRDALAQVLVMPRGFIVESFTARGPYVLYQWVQTRNTLDAATNLVAGILDRQGPRIDAFTPTDPVRLTELPADPTGLMAHTLPPAVGAYSATGALHFERDPAGAADAFTAAAVTTVALGRATVYRTENSMSASLLVNTLTSDEMSGGAKQSDAVSGIPDASCFDRGSVSPSRYGCYGTSGRYVFTTRSEHLQDARQQAAAQYLLLGGL</sequence>
<gene>
    <name evidence="4" type="ORF">CG716_01885</name>
</gene>
<name>A0A255DW67_9MYCO</name>